<dbReference type="RefSeq" id="WP_327597593.1">
    <property type="nucleotide sequence ID" value="NZ_JAYXHS010000001.1"/>
</dbReference>
<evidence type="ECO:0008006" key="4">
    <source>
        <dbReference type="Google" id="ProtNLM"/>
    </source>
</evidence>
<gene>
    <name evidence="2" type="ORF">VVD49_02740</name>
</gene>
<reference evidence="2 3" key="1">
    <citation type="submission" date="2024-01" db="EMBL/GenBank/DDBJ databases">
        <title>Uliginosibacterium soil sp. nov.</title>
        <authorList>
            <person name="Lv Y."/>
        </authorList>
    </citation>
    <scope>NUCLEOTIDE SEQUENCE [LARGE SCALE GENOMIC DNA]</scope>
    <source>
        <strain evidence="2 3">H3</strain>
    </source>
</reference>
<evidence type="ECO:0000313" key="3">
    <source>
        <dbReference type="Proteomes" id="UP001331561"/>
    </source>
</evidence>
<sequence>MYTNHFTTVPKRAALAMIAAATLLSACGGGGDAGPEALPDSITITSLDGPSGVTGGTETTLNVKVATTGGIGAGEITYTWEQTEGTAVLSKTQSNGNYESTLTIRPAPVLTTGSSVTFKVTTTARGKTSSQSKTIPVNP</sequence>
<dbReference type="Gene3D" id="2.60.40.3010">
    <property type="match status" value="1"/>
</dbReference>
<evidence type="ECO:0000256" key="1">
    <source>
        <dbReference type="SAM" id="SignalP"/>
    </source>
</evidence>
<keyword evidence="1" id="KW-0732">Signal</keyword>
<feature type="signal peptide" evidence="1">
    <location>
        <begin position="1"/>
        <end position="26"/>
    </location>
</feature>
<organism evidence="2 3">
    <name type="scientific">Uliginosibacterium silvisoli</name>
    <dbReference type="NCBI Taxonomy" id="3114758"/>
    <lineage>
        <taxon>Bacteria</taxon>
        <taxon>Pseudomonadati</taxon>
        <taxon>Pseudomonadota</taxon>
        <taxon>Betaproteobacteria</taxon>
        <taxon>Rhodocyclales</taxon>
        <taxon>Zoogloeaceae</taxon>
        <taxon>Uliginosibacterium</taxon>
    </lineage>
</organism>
<keyword evidence="3" id="KW-1185">Reference proteome</keyword>
<comment type="caution">
    <text evidence="2">The sequence shown here is derived from an EMBL/GenBank/DDBJ whole genome shotgun (WGS) entry which is preliminary data.</text>
</comment>
<dbReference type="Proteomes" id="UP001331561">
    <property type="component" value="Unassembled WGS sequence"/>
</dbReference>
<accession>A0ABU6K082</accession>
<dbReference type="EMBL" id="JAYXHS010000001">
    <property type="protein sequence ID" value="MEC5384620.1"/>
    <property type="molecule type" value="Genomic_DNA"/>
</dbReference>
<proteinExistence type="predicted"/>
<name>A0ABU6K082_9RHOO</name>
<feature type="chain" id="PRO_5047416596" description="PKD domain-containing protein" evidence="1">
    <location>
        <begin position="27"/>
        <end position="139"/>
    </location>
</feature>
<evidence type="ECO:0000313" key="2">
    <source>
        <dbReference type="EMBL" id="MEC5384620.1"/>
    </source>
</evidence>
<protein>
    <recommendedName>
        <fullName evidence="4">PKD domain-containing protein</fullName>
    </recommendedName>
</protein>